<evidence type="ECO:0000313" key="2">
    <source>
        <dbReference type="Proteomes" id="UP001551011"/>
    </source>
</evidence>
<sequence>MRVEMDLRASDADVSGIVVEWFVTAAEGIFSPLLRSLQNGPELCIPKKGEGVLGPPGGIWASLTEQDLLQGRVRVRKAWSEKNWSNFLGRVAKRPADSEFWILELRESGRRYGASQAKVSVQSVSEDGEWHRLRLEYGVGEPGAHSCHRVISSLDVDSAVEYLRRAALRVPITFGCVTDDGGHGGETMLEDRLGLSPLKGIQESQDVLRGYPWVTVCSAHIADRLGGVARLRESGAFTEVEELPTGSVWLRATDRLDDYAGEALRSVFRVVAPALPPGRPRPYVGCEIGRLVYEDWVVDTY</sequence>
<organism evidence="1 2">
    <name type="scientific">Streptomyces flaveolus</name>
    <dbReference type="NCBI Taxonomy" id="67297"/>
    <lineage>
        <taxon>Bacteria</taxon>
        <taxon>Bacillati</taxon>
        <taxon>Actinomycetota</taxon>
        <taxon>Actinomycetes</taxon>
        <taxon>Kitasatosporales</taxon>
        <taxon>Streptomycetaceae</taxon>
        <taxon>Streptomyces</taxon>
    </lineage>
</organism>
<dbReference type="RefSeq" id="WP_359261776.1">
    <property type="nucleotide sequence ID" value="NZ_JBFAEG010000075.1"/>
</dbReference>
<evidence type="ECO:0000313" key="1">
    <source>
        <dbReference type="EMBL" id="MEU5714109.1"/>
    </source>
</evidence>
<accession>A0ABV3AQ71</accession>
<gene>
    <name evidence="1" type="ORF">AB0H04_46315</name>
</gene>
<dbReference type="EMBL" id="JBFAEG010000075">
    <property type="protein sequence ID" value="MEU5714109.1"/>
    <property type="molecule type" value="Genomic_DNA"/>
</dbReference>
<name>A0ABV3AQ71_9ACTN</name>
<reference evidence="1 2" key="1">
    <citation type="submission" date="2024-06" db="EMBL/GenBank/DDBJ databases">
        <title>The Natural Products Discovery Center: Release of the First 8490 Sequenced Strains for Exploring Actinobacteria Biosynthetic Diversity.</title>
        <authorList>
            <person name="Kalkreuter E."/>
            <person name="Kautsar S.A."/>
            <person name="Yang D."/>
            <person name="Bader C.D."/>
            <person name="Teijaro C.N."/>
            <person name="Fluegel L."/>
            <person name="Davis C.M."/>
            <person name="Simpson J.R."/>
            <person name="Lauterbach L."/>
            <person name="Steele A.D."/>
            <person name="Gui C."/>
            <person name="Meng S."/>
            <person name="Li G."/>
            <person name="Viehrig K."/>
            <person name="Ye F."/>
            <person name="Su P."/>
            <person name="Kiefer A.F."/>
            <person name="Nichols A."/>
            <person name="Cepeda A.J."/>
            <person name="Yan W."/>
            <person name="Fan B."/>
            <person name="Jiang Y."/>
            <person name="Adhikari A."/>
            <person name="Zheng C.-J."/>
            <person name="Schuster L."/>
            <person name="Cowan T.M."/>
            <person name="Smanski M.J."/>
            <person name="Chevrette M.G."/>
            <person name="De Carvalho L.P.S."/>
            <person name="Shen B."/>
        </authorList>
    </citation>
    <scope>NUCLEOTIDE SEQUENCE [LARGE SCALE GENOMIC DNA]</scope>
    <source>
        <strain evidence="1 2">NPDC020594</strain>
    </source>
</reference>
<proteinExistence type="predicted"/>
<comment type="caution">
    <text evidence="1">The sequence shown here is derived from an EMBL/GenBank/DDBJ whole genome shotgun (WGS) entry which is preliminary data.</text>
</comment>
<protein>
    <submittedName>
        <fullName evidence="1">Uncharacterized protein</fullName>
    </submittedName>
</protein>
<dbReference type="Proteomes" id="UP001551011">
    <property type="component" value="Unassembled WGS sequence"/>
</dbReference>
<keyword evidence="2" id="KW-1185">Reference proteome</keyword>